<dbReference type="InterPro" id="IPR017894">
    <property type="entry name" value="HTH_IS21_transposase_type"/>
</dbReference>
<reference evidence="2" key="1">
    <citation type="submission" date="2020-10" db="EMBL/GenBank/DDBJ databases">
        <title>Sequencing the genomes of 1000 actinobacteria strains.</title>
        <authorList>
            <person name="Klenk H.-P."/>
        </authorList>
    </citation>
    <scope>NUCLEOTIDE SEQUENCE</scope>
    <source>
        <strain evidence="2">DSM 45354</strain>
    </source>
</reference>
<dbReference type="NCBIfam" id="NF033550">
    <property type="entry name" value="transpos_ISL3"/>
    <property type="match status" value="1"/>
</dbReference>
<name>A0A927RQ03_9ACTN</name>
<evidence type="ECO:0000313" key="2">
    <source>
        <dbReference type="EMBL" id="MBE1612646.1"/>
    </source>
</evidence>
<dbReference type="PANTHER" id="PTHR33498">
    <property type="entry name" value="TRANSPOSASE FOR INSERTION SEQUENCE ELEMENT IS1557"/>
    <property type="match status" value="1"/>
</dbReference>
<feature type="domain" description="HTH IS21-type" evidence="1">
    <location>
        <begin position="187"/>
        <end position="251"/>
    </location>
</feature>
<sequence>MERIGVALAGRAGARLATHLGIAVSRSSLLRLVRALPDPQIGSLKVLGVDDFALRRGHAYGTVLVDIDTHTPVDLLADRSADTFAAWLDEHPGIEVVCRDRATTYAEATRKAAPNAIQVADRWHLWHNLAEHVEKTVAAHHSCLRHHNDIPSKPPGGSGPAADLIQAANLAQASRRENSTLVTRTKARYQAVHALKTQGKGIKAIMGELGLSKDTVRRFYHAGTAEELLAHPRAGRPSALDPYKAYLNQRWNTGLTNASKLYREITEQGYRGNRATVARYLAPFRPLRAAPPPTPPIPKVRHITSWILRHPDNLDNDDQDKLKHALAACPHLAATATHVTAFAEMMTGLHGNRLIVLVMSFRVLWLMF</sequence>
<comment type="caution">
    <text evidence="2">The sequence shown here is derived from an EMBL/GenBank/DDBJ whole genome shotgun (WGS) entry which is preliminary data.</text>
</comment>
<evidence type="ECO:0000313" key="3">
    <source>
        <dbReference type="Proteomes" id="UP000638648"/>
    </source>
</evidence>
<dbReference type="InterPro" id="IPR047951">
    <property type="entry name" value="Transpos_ISL3"/>
</dbReference>
<protein>
    <submittedName>
        <fullName evidence="2">Transposase</fullName>
    </submittedName>
</protein>
<dbReference type="EMBL" id="JADBEM010000001">
    <property type="protein sequence ID" value="MBE1612646.1"/>
    <property type="molecule type" value="Genomic_DNA"/>
</dbReference>
<accession>A0A927RQ03</accession>
<dbReference type="AlphaFoldDB" id="A0A927RQ03"/>
<proteinExistence type="predicted"/>
<dbReference type="PROSITE" id="PS50531">
    <property type="entry name" value="HTH_IS21"/>
    <property type="match status" value="1"/>
</dbReference>
<dbReference type="Proteomes" id="UP000638648">
    <property type="component" value="Unassembled WGS sequence"/>
</dbReference>
<gene>
    <name evidence="2" type="ORF">HEB94_009494</name>
</gene>
<evidence type="ECO:0000259" key="1">
    <source>
        <dbReference type="PROSITE" id="PS50531"/>
    </source>
</evidence>
<keyword evidence="3" id="KW-1185">Reference proteome</keyword>
<dbReference type="PANTHER" id="PTHR33498:SF1">
    <property type="entry name" value="TRANSPOSASE FOR INSERTION SEQUENCE ELEMENT IS1557"/>
    <property type="match status" value="1"/>
</dbReference>
<dbReference type="Pfam" id="PF01610">
    <property type="entry name" value="DDE_Tnp_ISL3"/>
    <property type="match status" value="1"/>
</dbReference>
<dbReference type="InterPro" id="IPR002560">
    <property type="entry name" value="Transposase_DDE"/>
</dbReference>
<organism evidence="2 3">
    <name type="scientific">Actinopolymorpha pittospori</name>
    <dbReference type="NCBI Taxonomy" id="648752"/>
    <lineage>
        <taxon>Bacteria</taxon>
        <taxon>Bacillati</taxon>
        <taxon>Actinomycetota</taxon>
        <taxon>Actinomycetes</taxon>
        <taxon>Propionibacteriales</taxon>
        <taxon>Actinopolymorphaceae</taxon>
        <taxon>Actinopolymorpha</taxon>
    </lineage>
</organism>